<name>T0WUD4_LACLC</name>
<comment type="caution">
    <text evidence="1">The sequence shown here is derived from an EMBL/GenBank/DDBJ whole genome shotgun (WGS) entry which is preliminary data.</text>
</comment>
<dbReference type="EMBL" id="ATBE01000008">
    <property type="protein sequence ID" value="EQC96193.1"/>
    <property type="molecule type" value="Genomic_DNA"/>
</dbReference>
<sequence length="32" mass="3648">MSVESANQGNSSPLEFLSVKWILLDLRKKKND</sequence>
<accession>T0WUD4</accession>
<evidence type="ECO:0000313" key="1">
    <source>
        <dbReference type="EMBL" id="EQC96193.1"/>
    </source>
</evidence>
<dbReference type="Proteomes" id="UP000015664">
    <property type="component" value="Unassembled WGS sequence"/>
</dbReference>
<evidence type="ECO:0000313" key="2">
    <source>
        <dbReference type="Proteomes" id="UP000015664"/>
    </source>
</evidence>
<protein>
    <submittedName>
        <fullName evidence="1">Uncharacterized protein</fullName>
    </submittedName>
</protein>
<reference evidence="1 2" key="1">
    <citation type="journal article" date="2013" name="ISME J.">
        <title>Multifactorial diversity sustains microbial community stability.</title>
        <authorList>
            <person name="Erkus O."/>
            <person name="de Jager V.C."/>
            <person name="Spus M."/>
            <person name="van Alen-Boerrigter I.J."/>
            <person name="van Rijswijck I.M."/>
            <person name="Hazelwood L."/>
            <person name="Janssen P.W."/>
            <person name="van Hijum S.A."/>
            <person name="Kleerebezem M."/>
            <person name="Smid E.J."/>
        </authorList>
    </citation>
    <scope>NUCLEOTIDE SEQUENCE [LARGE SCALE GENOMIC DNA]</scope>
    <source>
        <strain evidence="1 2">TIFN3</strain>
    </source>
</reference>
<gene>
    <name evidence="1" type="ORF">LLT3_08220</name>
</gene>
<organism evidence="1 2">
    <name type="scientific">Lactococcus cremoris subsp. cremoris TIFN3</name>
    <dbReference type="NCBI Taxonomy" id="1234873"/>
    <lineage>
        <taxon>Bacteria</taxon>
        <taxon>Bacillati</taxon>
        <taxon>Bacillota</taxon>
        <taxon>Bacilli</taxon>
        <taxon>Lactobacillales</taxon>
        <taxon>Streptococcaceae</taxon>
        <taxon>Lactococcus</taxon>
        <taxon>Lactococcus cremoris subsp. cremoris</taxon>
    </lineage>
</organism>
<dbReference type="AlphaFoldDB" id="T0WUD4"/>
<proteinExistence type="predicted"/>